<reference evidence="1 2" key="1">
    <citation type="submission" date="2022-09" db="EMBL/GenBank/DDBJ databases">
        <title>Enrichment on poylsaccharides allowed isolation of novel metabolic and taxonomic groups of Haloarchaea.</title>
        <authorList>
            <person name="Sorokin D.Y."/>
            <person name="Elcheninov A.G."/>
            <person name="Khizhniak T.V."/>
            <person name="Kolganova T.V."/>
            <person name="Kublanov I.V."/>
        </authorList>
    </citation>
    <scope>NUCLEOTIDE SEQUENCE [LARGE SCALE GENOMIC DNA]</scope>
    <source>
        <strain evidence="1 2">AArc-curdl1</strain>
    </source>
</reference>
<sequence>MSQALTAGTSGFGHEEIADGRQTIADTDGVDAILTALNDDDCRTILQTVSDSDERLSAAELSDRCDVPLSTMYRKLEMLTDAALLEERLRIKRSGKHTSEYGQRIADVRVSVDSGAGIELELAQ</sequence>
<dbReference type="AlphaFoldDB" id="A0AAP3E697"/>
<evidence type="ECO:0000313" key="1">
    <source>
        <dbReference type="EMBL" id="MCU4751164.1"/>
    </source>
</evidence>
<name>A0AAP3E697_9EURY</name>
<dbReference type="InterPro" id="IPR036388">
    <property type="entry name" value="WH-like_DNA-bd_sf"/>
</dbReference>
<dbReference type="Proteomes" id="UP001321047">
    <property type="component" value="Unassembled WGS sequence"/>
</dbReference>
<organism evidence="1 2">
    <name type="scientific">Natronosalvus hydrolyticus</name>
    <dbReference type="NCBI Taxonomy" id="2979988"/>
    <lineage>
        <taxon>Archaea</taxon>
        <taxon>Methanobacteriati</taxon>
        <taxon>Methanobacteriota</taxon>
        <taxon>Stenosarchaea group</taxon>
        <taxon>Halobacteria</taxon>
        <taxon>Halobacteriales</taxon>
        <taxon>Natrialbaceae</taxon>
        <taxon>Natronosalvus</taxon>
    </lineage>
</organism>
<dbReference type="Gene3D" id="1.10.10.10">
    <property type="entry name" value="Winged helix-like DNA-binding domain superfamily/Winged helix DNA-binding domain"/>
    <property type="match status" value="1"/>
</dbReference>
<keyword evidence="2" id="KW-1185">Reference proteome</keyword>
<dbReference type="EMBL" id="JAOPJZ010000002">
    <property type="protein sequence ID" value="MCU4751164.1"/>
    <property type="molecule type" value="Genomic_DNA"/>
</dbReference>
<dbReference type="SUPFAM" id="SSF46785">
    <property type="entry name" value="Winged helix' DNA-binding domain"/>
    <property type="match status" value="1"/>
</dbReference>
<protein>
    <submittedName>
        <fullName evidence="1">Helix-turn-helix domain-containing protein</fullName>
    </submittedName>
</protein>
<proteinExistence type="predicted"/>
<dbReference type="InterPro" id="IPR036390">
    <property type="entry name" value="WH_DNA-bd_sf"/>
</dbReference>
<gene>
    <name evidence="1" type="ORF">OB919_04075</name>
</gene>
<accession>A0AAP3E697</accession>
<comment type="caution">
    <text evidence="1">The sequence shown here is derived from an EMBL/GenBank/DDBJ whole genome shotgun (WGS) entry which is preliminary data.</text>
</comment>
<dbReference type="RefSeq" id="WP_342806661.1">
    <property type="nucleotide sequence ID" value="NZ_JAOPJZ010000002.1"/>
</dbReference>
<evidence type="ECO:0000313" key="2">
    <source>
        <dbReference type="Proteomes" id="UP001321047"/>
    </source>
</evidence>
<dbReference type="Pfam" id="PF12840">
    <property type="entry name" value="HTH_20"/>
    <property type="match status" value="1"/>
</dbReference>